<evidence type="ECO:0000313" key="2">
    <source>
        <dbReference type="Proteomes" id="UP000789366"/>
    </source>
</evidence>
<accession>A0ACA9PNH1</accession>
<proteinExistence type="predicted"/>
<sequence>QKGLGKQEKELDKEEKENTLSSASEAVVPSQNRKRQREVDNKLEKQFPSSKKRRVDDY</sequence>
<dbReference type="Proteomes" id="UP000789366">
    <property type="component" value="Unassembled WGS sequence"/>
</dbReference>
<gene>
    <name evidence="1" type="ORF">SPELUC_LOCUS12151</name>
</gene>
<evidence type="ECO:0000313" key="1">
    <source>
        <dbReference type="EMBL" id="CAG8716500.1"/>
    </source>
</evidence>
<feature type="non-terminal residue" evidence="1">
    <location>
        <position position="1"/>
    </location>
</feature>
<reference evidence="1" key="1">
    <citation type="submission" date="2021-06" db="EMBL/GenBank/DDBJ databases">
        <authorList>
            <person name="Kallberg Y."/>
            <person name="Tangrot J."/>
            <person name="Rosling A."/>
        </authorList>
    </citation>
    <scope>NUCLEOTIDE SEQUENCE</scope>
    <source>
        <strain evidence="1">28 12/20/2015</strain>
    </source>
</reference>
<comment type="caution">
    <text evidence="1">The sequence shown here is derived from an EMBL/GenBank/DDBJ whole genome shotgun (WGS) entry which is preliminary data.</text>
</comment>
<protein>
    <submittedName>
        <fullName evidence="1">10849_t:CDS:1</fullName>
    </submittedName>
</protein>
<keyword evidence="2" id="KW-1185">Reference proteome</keyword>
<name>A0ACA9PNH1_9GLOM</name>
<organism evidence="1 2">
    <name type="scientific">Cetraspora pellucida</name>
    <dbReference type="NCBI Taxonomy" id="1433469"/>
    <lineage>
        <taxon>Eukaryota</taxon>
        <taxon>Fungi</taxon>
        <taxon>Fungi incertae sedis</taxon>
        <taxon>Mucoromycota</taxon>
        <taxon>Glomeromycotina</taxon>
        <taxon>Glomeromycetes</taxon>
        <taxon>Diversisporales</taxon>
        <taxon>Gigasporaceae</taxon>
        <taxon>Cetraspora</taxon>
    </lineage>
</organism>
<dbReference type="EMBL" id="CAJVPW010027767">
    <property type="protein sequence ID" value="CAG8716500.1"/>
    <property type="molecule type" value="Genomic_DNA"/>
</dbReference>